<evidence type="ECO:0000313" key="5">
    <source>
        <dbReference type="EMBL" id="MDO6413281.1"/>
    </source>
</evidence>
<dbReference type="PANTHER" id="PTHR13903:SF8">
    <property type="entry name" value="PIRIN"/>
    <property type="match status" value="1"/>
</dbReference>
<evidence type="ECO:0000256" key="1">
    <source>
        <dbReference type="ARBA" id="ARBA00008416"/>
    </source>
</evidence>
<dbReference type="InterPro" id="IPR014710">
    <property type="entry name" value="RmlC-like_jellyroll"/>
</dbReference>
<dbReference type="InterPro" id="IPR011051">
    <property type="entry name" value="RmlC_Cupin_sf"/>
</dbReference>
<dbReference type="InterPro" id="IPR003829">
    <property type="entry name" value="Pirin_N_dom"/>
</dbReference>
<dbReference type="Proteomes" id="UP001169764">
    <property type="component" value="Unassembled WGS sequence"/>
</dbReference>
<dbReference type="CDD" id="cd02909">
    <property type="entry name" value="cupin_pirin_N"/>
    <property type="match status" value="1"/>
</dbReference>
<proteinExistence type="inferred from homology"/>
<sequence>MTLRTHDMPGIDAIILPPVRDLGEGFQVRRALPSAHRRMVGPFIFFDQMGPAAFGAGHGLDVRPHPHIGLATVTYLLEGEILHRDSLGVVQAIRPGEVNWMTAGSGIVHSERTSPEIREAGGSLYGLQTWVALPKAHEETAPAFSHHKAHEIPKSEGDGVALTLIVGTSDGLRSPVPSFSDIVYADIVLADGARYRLSAEHHERAVYVVSGAVTVEGQAGGFAAGELVVFKPGAEMVLKASGPARLMLVGGEAFPEPRQIFWNFVSSSGERIEQAKEDWREGRFAEVPGESEFIPLPEEQRPAPVRYP</sequence>
<evidence type="ECO:0000259" key="3">
    <source>
        <dbReference type="Pfam" id="PF02678"/>
    </source>
</evidence>
<dbReference type="CDD" id="cd02247">
    <property type="entry name" value="cupin_pirin_C"/>
    <property type="match status" value="1"/>
</dbReference>
<gene>
    <name evidence="5" type="ORF">Q4F19_02700</name>
</gene>
<dbReference type="PANTHER" id="PTHR13903">
    <property type="entry name" value="PIRIN-RELATED"/>
    <property type="match status" value="1"/>
</dbReference>
<evidence type="ECO:0000256" key="2">
    <source>
        <dbReference type="RuleBase" id="RU003457"/>
    </source>
</evidence>
<feature type="domain" description="Pirin C-terminal" evidence="4">
    <location>
        <begin position="184"/>
        <end position="284"/>
    </location>
</feature>
<organism evidence="5 6">
    <name type="scientific">Sphingomonas natans</name>
    <dbReference type="NCBI Taxonomy" id="3063330"/>
    <lineage>
        <taxon>Bacteria</taxon>
        <taxon>Pseudomonadati</taxon>
        <taxon>Pseudomonadota</taxon>
        <taxon>Alphaproteobacteria</taxon>
        <taxon>Sphingomonadales</taxon>
        <taxon>Sphingomonadaceae</taxon>
        <taxon>Sphingomonas</taxon>
    </lineage>
</organism>
<dbReference type="Gene3D" id="2.60.120.10">
    <property type="entry name" value="Jelly Rolls"/>
    <property type="match status" value="2"/>
</dbReference>
<dbReference type="EMBL" id="JAUOTP010000001">
    <property type="protein sequence ID" value="MDO6413281.1"/>
    <property type="molecule type" value="Genomic_DNA"/>
</dbReference>
<evidence type="ECO:0000313" key="6">
    <source>
        <dbReference type="Proteomes" id="UP001169764"/>
    </source>
</evidence>
<name>A0ABT8Y4N5_9SPHN</name>
<dbReference type="PIRSF" id="PIRSF006232">
    <property type="entry name" value="Pirin"/>
    <property type="match status" value="1"/>
</dbReference>
<dbReference type="InterPro" id="IPR008778">
    <property type="entry name" value="Pirin_C_dom"/>
</dbReference>
<dbReference type="RefSeq" id="WP_303539593.1">
    <property type="nucleotide sequence ID" value="NZ_JAUOTP010000001.1"/>
</dbReference>
<evidence type="ECO:0000259" key="4">
    <source>
        <dbReference type="Pfam" id="PF05726"/>
    </source>
</evidence>
<dbReference type="Pfam" id="PF02678">
    <property type="entry name" value="Pirin"/>
    <property type="match status" value="1"/>
</dbReference>
<dbReference type="InterPro" id="IPR012093">
    <property type="entry name" value="Pirin"/>
</dbReference>
<dbReference type="SUPFAM" id="SSF51182">
    <property type="entry name" value="RmlC-like cupins"/>
    <property type="match status" value="1"/>
</dbReference>
<comment type="caution">
    <text evidence="5">The sequence shown here is derived from an EMBL/GenBank/DDBJ whole genome shotgun (WGS) entry which is preliminary data.</text>
</comment>
<accession>A0ABT8Y4N5</accession>
<comment type="similarity">
    <text evidence="1 2">Belongs to the pirin family.</text>
</comment>
<protein>
    <submittedName>
        <fullName evidence="5">Pirin family protein</fullName>
    </submittedName>
</protein>
<feature type="domain" description="Pirin N-terminal" evidence="3">
    <location>
        <begin position="26"/>
        <end position="131"/>
    </location>
</feature>
<reference evidence="5" key="1">
    <citation type="submission" date="2023-07" db="EMBL/GenBank/DDBJ databases">
        <authorList>
            <person name="Kim M."/>
        </authorList>
    </citation>
    <scope>NUCLEOTIDE SEQUENCE</scope>
    <source>
        <strain evidence="5">BIUV-7</strain>
    </source>
</reference>
<keyword evidence="6" id="KW-1185">Reference proteome</keyword>
<dbReference type="Pfam" id="PF05726">
    <property type="entry name" value="Pirin_C"/>
    <property type="match status" value="1"/>
</dbReference>